<dbReference type="SMART" id="SM00499">
    <property type="entry name" value="AAI"/>
    <property type="match status" value="1"/>
</dbReference>
<dbReference type="STRING" id="337451.A0A443Q4H2"/>
<feature type="chain" id="PRO_5019480639" evidence="5">
    <location>
        <begin position="22"/>
        <end position="142"/>
    </location>
</feature>
<dbReference type="CDD" id="cd00010">
    <property type="entry name" value="AAI_LTSS"/>
    <property type="match status" value="1"/>
</dbReference>
<name>A0A443Q4H2_9MAGN</name>
<accession>A0A443Q4H2</accession>
<evidence type="ECO:0000256" key="2">
    <source>
        <dbReference type="ARBA" id="ARBA00022729"/>
    </source>
</evidence>
<keyword evidence="2 5" id="KW-0732">Signal</keyword>
<evidence type="ECO:0000259" key="6">
    <source>
        <dbReference type="SMART" id="SM00499"/>
    </source>
</evidence>
<keyword evidence="3" id="KW-1015">Disulfide bond</keyword>
<reference evidence="7 8" key="1">
    <citation type="journal article" date="2019" name="Nat. Plants">
        <title>Stout camphor tree genome fills gaps in understanding of flowering plant genome evolution.</title>
        <authorList>
            <person name="Chaw S.M."/>
            <person name="Liu Y.C."/>
            <person name="Wu Y.W."/>
            <person name="Wang H.Y."/>
            <person name="Lin C.I."/>
            <person name="Wu C.S."/>
            <person name="Ke H.M."/>
            <person name="Chang L.Y."/>
            <person name="Hsu C.Y."/>
            <person name="Yang H.T."/>
            <person name="Sudianto E."/>
            <person name="Hsu M.H."/>
            <person name="Wu K.P."/>
            <person name="Wang L.N."/>
            <person name="Leebens-Mack J.H."/>
            <person name="Tsai I.J."/>
        </authorList>
    </citation>
    <scope>NUCLEOTIDE SEQUENCE [LARGE SCALE GENOMIC DNA]</scope>
    <source>
        <strain evidence="8">cv. Chaw 1501</strain>
        <tissue evidence="7">Young leaves</tissue>
    </source>
</reference>
<comment type="similarity">
    <text evidence="1">Belongs to the plant LTP family.</text>
</comment>
<dbReference type="EMBL" id="QPKB01000234">
    <property type="protein sequence ID" value="RWR97931.1"/>
    <property type="molecule type" value="Genomic_DNA"/>
</dbReference>
<keyword evidence="8" id="KW-1185">Reference proteome</keyword>
<evidence type="ECO:0000256" key="4">
    <source>
        <dbReference type="ARBA" id="ARBA00023180"/>
    </source>
</evidence>
<feature type="domain" description="Bifunctional inhibitor/plant lipid transfer protein/seed storage helical" evidence="6">
    <location>
        <begin position="29"/>
        <end position="99"/>
    </location>
</feature>
<dbReference type="InterPro" id="IPR036312">
    <property type="entry name" value="Bifun_inhib/LTP/seed_sf"/>
</dbReference>
<evidence type="ECO:0000313" key="7">
    <source>
        <dbReference type="EMBL" id="RWR97931.1"/>
    </source>
</evidence>
<dbReference type="InterPro" id="IPR016140">
    <property type="entry name" value="Bifunc_inhib/LTP/seed_store"/>
</dbReference>
<comment type="caution">
    <text evidence="7">The sequence shown here is derived from an EMBL/GenBank/DDBJ whole genome shotgun (WGS) entry which is preliminary data.</text>
</comment>
<dbReference type="InterPro" id="IPR043325">
    <property type="entry name" value="LTSS"/>
</dbReference>
<dbReference type="SUPFAM" id="SSF47699">
    <property type="entry name" value="Bifunctional inhibitor/lipid-transfer protein/seed storage 2S albumin"/>
    <property type="match status" value="1"/>
</dbReference>
<organism evidence="7 8">
    <name type="scientific">Cinnamomum micranthum f. kanehirae</name>
    <dbReference type="NCBI Taxonomy" id="337451"/>
    <lineage>
        <taxon>Eukaryota</taxon>
        <taxon>Viridiplantae</taxon>
        <taxon>Streptophyta</taxon>
        <taxon>Embryophyta</taxon>
        <taxon>Tracheophyta</taxon>
        <taxon>Spermatophyta</taxon>
        <taxon>Magnoliopsida</taxon>
        <taxon>Magnoliidae</taxon>
        <taxon>Laurales</taxon>
        <taxon>Lauraceae</taxon>
        <taxon>Cinnamomum</taxon>
    </lineage>
</organism>
<feature type="signal peptide" evidence="5">
    <location>
        <begin position="1"/>
        <end position="21"/>
    </location>
</feature>
<keyword evidence="4" id="KW-0325">Glycoprotein</keyword>
<dbReference type="AlphaFoldDB" id="A0A443Q4H2"/>
<dbReference type="Pfam" id="PF14368">
    <property type="entry name" value="LTP_2"/>
    <property type="match status" value="1"/>
</dbReference>
<proteinExistence type="inferred from homology"/>
<dbReference type="Proteomes" id="UP000283530">
    <property type="component" value="Unassembled WGS sequence"/>
</dbReference>
<evidence type="ECO:0000256" key="5">
    <source>
        <dbReference type="SAM" id="SignalP"/>
    </source>
</evidence>
<evidence type="ECO:0000256" key="3">
    <source>
        <dbReference type="ARBA" id="ARBA00023157"/>
    </source>
</evidence>
<gene>
    <name evidence="7" type="ORF">CKAN_02740200</name>
</gene>
<evidence type="ECO:0000256" key="1">
    <source>
        <dbReference type="ARBA" id="ARBA00009748"/>
    </source>
</evidence>
<sequence length="142" mass="15405">MESKLLIAAILISSWVSGSFSEGVSDPSCVTSLLPCQPYLKGDVKPSPQCCFNLKDAVNKDLPCLCNVLSNEAILKEFNVTKQEAMAFPSKCGFKTPDCSSTNASVMEEPISQGKIFLQKGKIHMEDPNKEGSLDKPIMEEG</sequence>
<dbReference type="OrthoDB" id="690947at2759"/>
<evidence type="ECO:0000313" key="8">
    <source>
        <dbReference type="Proteomes" id="UP000283530"/>
    </source>
</evidence>
<protein>
    <submittedName>
        <fullName evidence="7">Lipid transfer-like protein VAS</fullName>
    </submittedName>
</protein>
<dbReference type="Gene3D" id="1.10.110.10">
    <property type="entry name" value="Plant lipid-transfer and hydrophobic proteins"/>
    <property type="match status" value="1"/>
</dbReference>
<dbReference type="PANTHER" id="PTHR33044">
    <property type="entry name" value="BIFUNCTIONAL INHIBITOR/LIPID-TRANSFER PROTEIN/SEED STORAGE 2S ALBUMIN SUPERFAMILY PROTEIN-RELATED"/>
    <property type="match status" value="1"/>
</dbReference>